<dbReference type="PROSITE" id="PS01162">
    <property type="entry name" value="QOR_ZETA_CRYSTAL"/>
    <property type="match status" value="1"/>
</dbReference>
<dbReference type="PANTHER" id="PTHR43677:SF4">
    <property type="entry name" value="QUINONE OXIDOREDUCTASE-LIKE PROTEIN 2"/>
    <property type="match status" value="1"/>
</dbReference>
<dbReference type="InterPro" id="IPR020843">
    <property type="entry name" value="ER"/>
</dbReference>
<dbReference type="PANTHER" id="PTHR43677">
    <property type="entry name" value="SHORT-CHAIN DEHYDROGENASE/REDUCTASE"/>
    <property type="match status" value="1"/>
</dbReference>
<evidence type="ECO:0000313" key="3">
    <source>
        <dbReference type="EMBL" id="KAA8575424.1"/>
    </source>
</evidence>
<comment type="caution">
    <text evidence="3">The sequence shown here is derived from an EMBL/GenBank/DDBJ whole genome shotgun (WGS) entry which is preliminary data.</text>
</comment>
<dbReference type="Proteomes" id="UP000322873">
    <property type="component" value="Unassembled WGS sequence"/>
</dbReference>
<gene>
    <name evidence="3" type="ORF">EYC84_004590</name>
</gene>
<dbReference type="SUPFAM" id="SSF50129">
    <property type="entry name" value="GroES-like"/>
    <property type="match status" value="1"/>
</dbReference>
<dbReference type="InterPro" id="IPR013149">
    <property type="entry name" value="ADH-like_C"/>
</dbReference>
<protein>
    <recommendedName>
        <fullName evidence="2">Enoyl reductase (ER) domain-containing protein</fullName>
    </recommendedName>
</protein>
<dbReference type="GO" id="GO:0008270">
    <property type="term" value="F:zinc ion binding"/>
    <property type="evidence" value="ECO:0007669"/>
    <property type="project" value="InterPro"/>
</dbReference>
<dbReference type="InterPro" id="IPR011032">
    <property type="entry name" value="GroES-like_sf"/>
</dbReference>
<dbReference type="GO" id="GO:0005739">
    <property type="term" value="C:mitochondrion"/>
    <property type="evidence" value="ECO:0007669"/>
    <property type="project" value="TreeGrafter"/>
</dbReference>
<feature type="domain" description="Enoyl reductase (ER)" evidence="2">
    <location>
        <begin position="12"/>
        <end position="360"/>
    </location>
</feature>
<proteinExistence type="predicted"/>
<keyword evidence="4" id="KW-1185">Reference proteome</keyword>
<dbReference type="SMART" id="SM00829">
    <property type="entry name" value="PKS_ER"/>
    <property type="match status" value="1"/>
</dbReference>
<feature type="compositionally biased region" description="Polar residues" evidence="1">
    <location>
        <begin position="467"/>
        <end position="476"/>
    </location>
</feature>
<evidence type="ECO:0000313" key="4">
    <source>
        <dbReference type="Proteomes" id="UP000322873"/>
    </source>
</evidence>
<dbReference type="InterPro" id="IPR002364">
    <property type="entry name" value="Quin_OxRdtase/zeta-crystal_CS"/>
</dbReference>
<feature type="compositionally biased region" description="Polar residues" evidence="1">
    <location>
        <begin position="410"/>
        <end position="420"/>
    </location>
</feature>
<feature type="region of interest" description="Disordered" evidence="1">
    <location>
        <begin position="409"/>
        <end position="436"/>
    </location>
</feature>
<dbReference type="InterPro" id="IPR051397">
    <property type="entry name" value="Zn-ADH-like_protein"/>
</dbReference>
<name>A0A5M9K0W8_MONFR</name>
<evidence type="ECO:0000259" key="2">
    <source>
        <dbReference type="SMART" id="SM00829"/>
    </source>
</evidence>
<evidence type="ECO:0000256" key="1">
    <source>
        <dbReference type="SAM" id="MobiDB-lite"/>
    </source>
</evidence>
<dbReference type="AlphaFoldDB" id="A0A5M9K0W8"/>
<dbReference type="EMBL" id="VICG01000002">
    <property type="protein sequence ID" value="KAA8575424.1"/>
    <property type="molecule type" value="Genomic_DNA"/>
</dbReference>
<dbReference type="GO" id="GO:0016491">
    <property type="term" value="F:oxidoreductase activity"/>
    <property type="evidence" value="ECO:0007669"/>
    <property type="project" value="InterPro"/>
</dbReference>
<organism evidence="3 4">
    <name type="scientific">Monilinia fructicola</name>
    <name type="common">Brown rot fungus</name>
    <name type="synonym">Ciboria fructicola</name>
    <dbReference type="NCBI Taxonomy" id="38448"/>
    <lineage>
        <taxon>Eukaryota</taxon>
        <taxon>Fungi</taxon>
        <taxon>Dikarya</taxon>
        <taxon>Ascomycota</taxon>
        <taxon>Pezizomycotina</taxon>
        <taxon>Leotiomycetes</taxon>
        <taxon>Helotiales</taxon>
        <taxon>Sclerotiniaceae</taxon>
        <taxon>Monilinia</taxon>
    </lineage>
</organism>
<reference evidence="3 4" key="1">
    <citation type="submission" date="2019-06" db="EMBL/GenBank/DDBJ databases">
        <title>Genome Sequence of the Brown Rot Fungal Pathogen Monilinia fructicola.</title>
        <authorList>
            <person name="De Miccolis Angelini R.M."/>
            <person name="Landi L."/>
            <person name="Abate D."/>
            <person name="Pollastro S."/>
            <person name="Romanazzi G."/>
            <person name="Faretra F."/>
        </authorList>
    </citation>
    <scope>NUCLEOTIDE SEQUENCE [LARGE SCALE GENOMIC DNA]</scope>
    <source>
        <strain evidence="3 4">Mfrc123</strain>
    </source>
</reference>
<dbReference type="InterPro" id="IPR036291">
    <property type="entry name" value="NAD(P)-bd_dom_sf"/>
</dbReference>
<sequence length="493" mass="54563">MRGIQIKEYVKGPQDLKVTDLPDPVPNPDQYLIEIHATATKFLRSPSNSRKIPTPTPFTIVRISTLLIDRYPLLPNTIPQPKLKYALTIYFPPGVSGSEFSGTVISTPKSSSNPRYKPGDRVFGASQGGYATLVCAQEASLYPVPESWSFFEAAGLFVTAPTSYGALVTRANIKSGDYVLIHAAAGGVGLAAVQIAKAFGATVIATAGTPRKLEVAREFGADHAIDYSDASWPDKVKKLTPNNRGVDIVFDPVGLIDKSTKCIRWNGRLLVIGFAAGNIEKVAMNKVLLKNISIVGLHWGAYVQNEPEKIQEVWDGIFTLIKDGKFRGTIFRDREFVGLEDVPKALESLGSRGTWGKVVVKVDQKGKAGRNWNIRRIFLFRSWIDRSRSDSSTIAVAIQITTTITIIPHQKNTNSQSSHIHSSRKKQLQKQPSWRTNLSQIRHTPSSIILHHMPIFHLVMMSSTRTQPLSRSQPSLPNHVLKPFRRAPIHDVH</sequence>
<dbReference type="Pfam" id="PF00107">
    <property type="entry name" value="ADH_zinc_N"/>
    <property type="match status" value="1"/>
</dbReference>
<dbReference type="CDD" id="cd08241">
    <property type="entry name" value="QOR1"/>
    <property type="match status" value="1"/>
</dbReference>
<feature type="region of interest" description="Disordered" evidence="1">
    <location>
        <begin position="467"/>
        <end position="493"/>
    </location>
</feature>
<dbReference type="Gene3D" id="3.40.50.720">
    <property type="entry name" value="NAD(P)-binding Rossmann-like Domain"/>
    <property type="match status" value="1"/>
</dbReference>
<dbReference type="VEuPathDB" id="FungiDB:MFRU_002g00920"/>
<dbReference type="SUPFAM" id="SSF51735">
    <property type="entry name" value="NAD(P)-binding Rossmann-fold domains"/>
    <property type="match status" value="1"/>
</dbReference>
<accession>A0A5M9K0W8</accession>
<dbReference type="Gene3D" id="3.90.180.10">
    <property type="entry name" value="Medium-chain alcohol dehydrogenases, catalytic domain"/>
    <property type="match status" value="1"/>
</dbReference>